<dbReference type="Proteomes" id="UP000499080">
    <property type="component" value="Unassembled WGS sequence"/>
</dbReference>
<accession>A0A4Y2DMR9</accession>
<organism evidence="1 2">
    <name type="scientific">Araneus ventricosus</name>
    <name type="common">Orbweaver spider</name>
    <name type="synonym">Epeira ventricosa</name>
    <dbReference type="NCBI Taxonomy" id="182803"/>
    <lineage>
        <taxon>Eukaryota</taxon>
        <taxon>Metazoa</taxon>
        <taxon>Ecdysozoa</taxon>
        <taxon>Arthropoda</taxon>
        <taxon>Chelicerata</taxon>
        <taxon>Arachnida</taxon>
        <taxon>Araneae</taxon>
        <taxon>Araneomorphae</taxon>
        <taxon>Entelegynae</taxon>
        <taxon>Araneoidea</taxon>
        <taxon>Araneidae</taxon>
        <taxon>Araneus</taxon>
    </lineage>
</organism>
<protein>
    <submittedName>
        <fullName evidence="1">Uncharacterized protein</fullName>
    </submittedName>
</protein>
<name>A0A4Y2DMR9_ARAVE</name>
<proteinExistence type="predicted"/>
<dbReference type="AlphaFoldDB" id="A0A4Y2DMR9"/>
<evidence type="ECO:0000313" key="1">
    <source>
        <dbReference type="EMBL" id="GBM17134.1"/>
    </source>
</evidence>
<sequence>MVKKPNTEFERLFFNRLKPKLDIDLQLRLEGHSPNFIYLSHCVKELSSSQACDYTDRQTVNLDGFGPKFDIDPHFQMIKLCTKFYISSYFKFLSYRVHMNTDRQTSRGRILSKI</sequence>
<evidence type="ECO:0000313" key="2">
    <source>
        <dbReference type="Proteomes" id="UP000499080"/>
    </source>
</evidence>
<comment type="caution">
    <text evidence="1">The sequence shown here is derived from an EMBL/GenBank/DDBJ whole genome shotgun (WGS) entry which is preliminary data.</text>
</comment>
<dbReference type="EMBL" id="BGPR01243255">
    <property type="protein sequence ID" value="GBM17134.1"/>
    <property type="molecule type" value="Genomic_DNA"/>
</dbReference>
<keyword evidence="2" id="KW-1185">Reference proteome</keyword>
<gene>
    <name evidence="1" type="ORF">AVEN_271876_1</name>
</gene>
<reference evidence="1 2" key="1">
    <citation type="journal article" date="2019" name="Sci. Rep.">
        <title>Orb-weaving spider Araneus ventricosus genome elucidates the spidroin gene catalogue.</title>
        <authorList>
            <person name="Kono N."/>
            <person name="Nakamura H."/>
            <person name="Ohtoshi R."/>
            <person name="Moran D.A.P."/>
            <person name="Shinohara A."/>
            <person name="Yoshida Y."/>
            <person name="Fujiwara M."/>
            <person name="Mori M."/>
            <person name="Tomita M."/>
            <person name="Arakawa K."/>
        </authorList>
    </citation>
    <scope>NUCLEOTIDE SEQUENCE [LARGE SCALE GENOMIC DNA]</scope>
</reference>